<dbReference type="OrthoDB" id="9808347at2"/>
<dbReference type="Proteomes" id="UP000216991">
    <property type="component" value="Unassembled WGS sequence"/>
</dbReference>
<dbReference type="GO" id="GO:0004177">
    <property type="term" value="F:aminopeptidase activity"/>
    <property type="evidence" value="ECO:0007669"/>
    <property type="project" value="TreeGrafter"/>
</dbReference>
<dbReference type="SUPFAM" id="SSF56266">
    <property type="entry name" value="DmpA/ArgJ-like"/>
    <property type="match status" value="1"/>
</dbReference>
<dbReference type="Pfam" id="PF03576">
    <property type="entry name" value="Peptidase_S58"/>
    <property type="match status" value="1"/>
</dbReference>
<keyword evidence="3" id="KW-1185">Reference proteome</keyword>
<dbReference type="Gene3D" id="3.60.70.12">
    <property type="entry name" value="L-amino peptidase D-ALA esterase/amidase"/>
    <property type="match status" value="1"/>
</dbReference>
<dbReference type="InterPro" id="IPR016117">
    <property type="entry name" value="ArgJ-like_dom_sf"/>
</dbReference>
<dbReference type="EMBL" id="NOXT01000042">
    <property type="protein sequence ID" value="OYQ36612.1"/>
    <property type="molecule type" value="Genomic_DNA"/>
</dbReference>
<organism evidence="2 3">
    <name type="scientific">Sandarakinorhabdus cyanobacteriorum</name>
    <dbReference type="NCBI Taxonomy" id="1981098"/>
    <lineage>
        <taxon>Bacteria</taxon>
        <taxon>Pseudomonadati</taxon>
        <taxon>Pseudomonadota</taxon>
        <taxon>Alphaproteobacteria</taxon>
        <taxon>Sphingomonadales</taxon>
        <taxon>Sphingosinicellaceae</taxon>
        <taxon>Sandarakinorhabdus</taxon>
    </lineage>
</organism>
<comment type="similarity">
    <text evidence="1">Belongs to the peptidase S58 family.</text>
</comment>
<protein>
    <recommendedName>
        <fullName evidence="4">Peptidase T4</fullName>
    </recommendedName>
</protein>
<sequence>MNLPGITTVPGLSVGHAHCDNARTGVTLIVPDAPAVMAVEVRGGGPGTRETDALNPINLVERAYGLALAGGSVFGLAAGDELALLLSAEGRGLPMGEGLPPVPVVPAAILFDLSNGGDKGWGMEPPYRRLSREAFAQLGTVGSDGHGPIGAGHGARSGSRPGGIGSLARRLDDGLVVGALIAANSFGEVYADAPPDGVVAMPKLNRHKGFGRQNTVIGAVATNAPISRAQALRIAMVAQSGLARAVRPVHTQFDGDCLFAIGTAAPDLPLIDDVQLAIVATVAADLVAAATRQAVGLY</sequence>
<proteinExistence type="inferred from homology"/>
<evidence type="ECO:0000313" key="3">
    <source>
        <dbReference type="Proteomes" id="UP000216991"/>
    </source>
</evidence>
<accession>A0A255Z5A3</accession>
<evidence type="ECO:0000313" key="2">
    <source>
        <dbReference type="EMBL" id="OYQ36612.1"/>
    </source>
</evidence>
<gene>
    <name evidence="2" type="ORF">CHU93_00900</name>
</gene>
<dbReference type="InterPro" id="IPR005321">
    <property type="entry name" value="Peptidase_S58_DmpA"/>
</dbReference>
<dbReference type="PANTHER" id="PTHR36512">
    <property type="entry name" value="D-AMINOPEPTIDASE"/>
    <property type="match status" value="1"/>
</dbReference>
<reference evidence="2 3" key="1">
    <citation type="submission" date="2017-07" db="EMBL/GenBank/DDBJ databases">
        <title>Sandarakinorhabdus cyanobacteriorum sp. nov., a novel bacterium isolated from cyanobacterial aggregates in a eutrophic lake.</title>
        <authorList>
            <person name="Cai H."/>
        </authorList>
    </citation>
    <scope>NUCLEOTIDE SEQUENCE [LARGE SCALE GENOMIC DNA]</scope>
    <source>
        <strain evidence="2 3">TH057</strain>
    </source>
</reference>
<dbReference type="CDD" id="cd02252">
    <property type="entry name" value="nylC_like"/>
    <property type="match status" value="1"/>
</dbReference>
<evidence type="ECO:0000256" key="1">
    <source>
        <dbReference type="ARBA" id="ARBA00007068"/>
    </source>
</evidence>
<dbReference type="PANTHER" id="PTHR36512:SF3">
    <property type="entry name" value="BLR5678 PROTEIN"/>
    <property type="match status" value="1"/>
</dbReference>
<dbReference type="AlphaFoldDB" id="A0A255Z5A3"/>
<name>A0A255Z5A3_9SPHN</name>
<dbReference type="RefSeq" id="WP_094472340.1">
    <property type="nucleotide sequence ID" value="NZ_NOXT01000042.1"/>
</dbReference>
<evidence type="ECO:0008006" key="4">
    <source>
        <dbReference type="Google" id="ProtNLM"/>
    </source>
</evidence>
<comment type="caution">
    <text evidence="2">The sequence shown here is derived from an EMBL/GenBank/DDBJ whole genome shotgun (WGS) entry which is preliminary data.</text>
</comment>